<accession>A0ABY7EET1</accession>
<gene>
    <name evidence="3" type="ORF">MAR_017607</name>
</gene>
<evidence type="ECO:0000256" key="1">
    <source>
        <dbReference type="SAM" id="Coils"/>
    </source>
</evidence>
<sequence>MYSLLKLFVTEEKLPIVQTLPDVTKEKKVEEPVVQPHHTVVKVNKRSLTEWIARGYPMMEKERRERPCTKHVEEEKKEALPPPPDDAQKKQSWIFETEDFTEEKEEKVLAKLISTDHAVKKWRKPGNRDSSYTDELRRLELAEERRKKQQEMFERLKARKLITMNGDQDDGSPKFEDCKCDMSNDDENPDSSLSGKNYQKNVCSSVLLTWSYLEWSNGFLAKYCIFTKGNIEMYRHAFEAGEDVMIALHEVNNKLTLLFYMAHINLCPYFCPQVDDTGIGWLEGEDVMIALREVDDTGIGWLEGEDVMIALRGVNNKLTEAEEEYLYRVLELTGYQITHGADFKTHWMKNLIGQMDFKALEMKMFKCRSLWECNVDKETNSIPIDQLCVDLRAGGVSLEHELEVREKLSHLHALDLLDFLTYTQDFDTVTLYNSWNDSTTSGVFMSWRWIEKKTVVKQNNVSFDAVGVDCVQRRETGVCSPLRLIPIRPRHNRRQRKSQFPGPYLHGYPARAGKCLVGPSDVTAAYSPPRHVETWTEHFSPAGICGGGAGHCATCVDAARPTPLLSSSGCGGGAGNCATCVEAARPTSLLSSSDGGGGAGNCDIRVDAARPTSLLFSSGGGGGAGNCDIRVDASRPTSMLSSSGGGGGAGNCDIRVDATRPTSLVSSSGGGGGAGNCDIRVDAVRPTSPLSPLFSSGGNCEGGAGNCAIPGGGKEALSSDLACVASARTSGERGGRLEISLAPKGRFMYSGSSSFWDNVETCR</sequence>
<protein>
    <submittedName>
        <fullName evidence="3">Uncharacterized protein</fullName>
    </submittedName>
</protein>
<keyword evidence="4" id="KW-1185">Reference proteome</keyword>
<organism evidence="3 4">
    <name type="scientific">Mya arenaria</name>
    <name type="common">Soft-shell clam</name>
    <dbReference type="NCBI Taxonomy" id="6604"/>
    <lineage>
        <taxon>Eukaryota</taxon>
        <taxon>Metazoa</taxon>
        <taxon>Spiralia</taxon>
        <taxon>Lophotrochozoa</taxon>
        <taxon>Mollusca</taxon>
        <taxon>Bivalvia</taxon>
        <taxon>Autobranchia</taxon>
        <taxon>Heteroconchia</taxon>
        <taxon>Euheterodonta</taxon>
        <taxon>Imparidentia</taxon>
        <taxon>Neoheterodontei</taxon>
        <taxon>Myida</taxon>
        <taxon>Myoidea</taxon>
        <taxon>Myidae</taxon>
        <taxon>Mya</taxon>
    </lineage>
</organism>
<evidence type="ECO:0000313" key="4">
    <source>
        <dbReference type="Proteomes" id="UP001164746"/>
    </source>
</evidence>
<dbReference type="Proteomes" id="UP001164746">
    <property type="component" value="Chromosome 6"/>
</dbReference>
<reference evidence="3" key="1">
    <citation type="submission" date="2022-11" db="EMBL/GenBank/DDBJ databases">
        <title>Centuries of genome instability and evolution in soft-shell clam transmissible cancer (bioRxiv).</title>
        <authorList>
            <person name="Hart S.F.M."/>
            <person name="Yonemitsu M.A."/>
            <person name="Giersch R.M."/>
            <person name="Beal B.F."/>
            <person name="Arriagada G."/>
            <person name="Davis B.W."/>
            <person name="Ostrander E.A."/>
            <person name="Goff S.P."/>
            <person name="Metzger M.J."/>
        </authorList>
    </citation>
    <scope>NUCLEOTIDE SEQUENCE</scope>
    <source>
        <strain evidence="3">MELC-2E11</strain>
        <tissue evidence="3">Siphon/mantle</tissue>
    </source>
</reference>
<name>A0ABY7EET1_MYAAR</name>
<evidence type="ECO:0000313" key="3">
    <source>
        <dbReference type="EMBL" id="WAR07649.1"/>
    </source>
</evidence>
<keyword evidence="1" id="KW-0175">Coiled coil</keyword>
<dbReference type="PANTHER" id="PTHR35538">
    <property type="entry name" value="LIG_CHAN-GLU_BD DOMAIN-CONTAINING PROTEIN"/>
    <property type="match status" value="1"/>
</dbReference>
<dbReference type="PANTHER" id="PTHR35538:SF6">
    <property type="entry name" value="EF-HAND DOMAIN-CONTAINING PROTEIN"/>
    <property type="match status" value="1"/>
</dbReference>
<dbReference type="EMBL" id="CP111017">
    <property type="protein sequence ID" value="WAR07649.1"/>
    <property type="molecule type" value="Genomic_DNA"/>
</dbReference>
<feature type="compositionally biased region" description="Basic and acidic residues" evidence="2">
    <location>
        <begin position="62"/>
        <end position="79"/>
    </location>
</feature>
<feature type="region of interest" description="Disordered" evidence="2">
    <location>
        <begin position="62"/>
        <end position="89"/>
    </location>
</feature>
<evidence type="ECO:0000256" key="2">
    <source>
        <dbReference type="SAM" id="MobiDB-lite"/>
    </source>
</evidence>
<feature type="coiled-coil region" evidence="1">
    <location>
        <begin position="132"/>
        <end position="159"/>
    </location>
</feature>
<proteinExistence type="predicted"/>